<name>A0A9P6AER3_9AGAM</name>
<dbReference type="AlphaFoldDB" id="A0A9P6AER3"/>
<evidence type="ECO:0000313" key="3">
    <source>
        <dbReference type="Proteomes" id="UP000886523"/>
    </source>
</evidence>
<protein>
    <submittedName>
        <fullName evidence="2">Uncharacterized protein</fullName>
    </submittedName>
</protein>
<feature type="region of interest" description="Disordered" evidence="1">
    <location>
        <begin position="28"/>
        <end position="93"/>
    </location>
</feature>
<comment type="caution">
    <text evidence="2">The sequence shown here is derived from an EMBL/GenBank/DDBJ whole genome shotgun (WGS) entry which is preliminary data.</text>
</comment>
<keyword evidence="3" id="KW-1185">Reference proteome</keyword>
<gene>
    <name evidence="2" type="ORF">BS47DRAFT_1368847</name>
</gene>
<organism evidence="2 3">
    <name type="scientific">Hydnum rufescens UP504</name>
    <dbReference type="NCBI Taxonomy" id="1448309"/>
    <lineage>
        <taxon>Eukaryota</taxon>
        <taxon>Fungi</taxon>
        <taxon>Dikarya</taxon>
        <taxon>Basidiomycota</taxon>
        <taxon>Agaricomycotina</taxon>
        <taxon>Agaricomycetes</taxon>
        <taxon>Cantharellales</taxon>
        <taxon>Hydnaceae</taxon>
        <taxon>Hydnum</taxon>
    </lineage>
</organism>
<accession>A0A9P6AER3</accession>
<reference evidence="2" key="1">
    <citation type="journal article" date="2020" name="Nat. Commun.">
        <title>Large-scale genome sequencing of mycorrhizal fungi provides insights into the early evolution of symbiotic traits.</title>
        <authorList>
            <person name="Miyauchi S."/>
            <person name="Kiss E."/>
            <person name="Kuo A."/>
            <person name="Drula E."/>
            <person name="Kohler A."/>
            <person name="Sanchez-Garcia M."/>
            <person name="Morin E."/>
            <person name="Andreopoulos B."/>
            <person name="Barry K.W."/>
            <person name="Bonito G."/>
            <person name="Buee M."/>
            <person name="Carver A."/>
            <person name="Chen C."/>
            <person name="Cichocki N."/>
            <person name="Clum A."/>
            <person name="Culley D."/>
            <person name="Crous P.W."/>
            <person name="Fauchery L."/>
            <person name="Girlanda M."/>
            <person name="Hayes R.D."/>
            <person name="Keri Z."/>
            <person name="LaButti K."/>
            <person name="Lipzen A."/>
            <person name="Lombard V."/>
            <person name="Magnuson J."/>
            <person name="Maillard F."/>
            <person name="Murat C."/>
            <person name="Nolan M."/>
            <person name="Ohm R.A."/>
            <person name="Pangilinan J."/>
            <person name="Pereira M.F."/>
            <person name="Perotto S."/>
            <person name="Peter M."/>
            <person name="Pfister S."/>
            <person name="Riley R."/>
            <person name="Sitrit Y."/>
            <person name="Stielow J.B."/>
            <person name="Szollosi G."/>
            <person name="Zifcakova L."/>
            <person name="Stursova M."/>
            <person name="Spatafora J.W."/>
            <person name="Tedersoo L."/>
            <person name="Vaario L.M."/>
            <person name="Yamada A."/>
            <person name="Yan M."/>
            <person name="Wang P."/>
            <person name="Xu J."/>
            <person name="Bruns T."/>
            <person name="Baldrian P."/>
            <person name="Vilgalys R."/>
            <person name="Dunand C."/>
            <person name="Henrissat B."/>
            <person name="Grigoriev I.V."/>
            <person name="Hibbett D."/>
            <person name="Nagy L.G."/>
            <person name="Martin F.M."/>
        </authorList>
    </citation>
    <scope>NUCLEOTIDE SEQUENCE</scope>
    <source>
        <strain evidence="2">UP504</strain>
    </source>
</reference>
<evidence type="ECO:0000256" key="1">
    <source>
        <dbReference type="SAM" id="MobiDB-lite"/>
    </source>
</evidence>
<evidence type="ECO:0000313" key="2">
    <source>
        <dbReference type="EMBL" id="KAF9504371.1"/>
    </source>
</evidence>
<dbReference type="EMBL" id="MU129234">
    <property type="protein sequence ID" value="KAF9504371.1"/>
    <property type="molecule type" value="Genomic_DNA"/>
</dbReference>
<sequence>MTWSTRSQYPTLPQQVWGTTKATTCTHAHTTPIPKPGKRSPAKLNPTNETVYEPHPFQRVRLQPAPMPVRPQSPNLANKTVVNNNPTNGIPVDEYHVRTTPTAAGVIV</sequence>
<dbReference type="Proteomes" id="UP000886523">
    <property type="component" value="Unassembled WGS sequence"/>
</dbReference>
<feature type="compositionally biased region" description="Polar residues" evidence="1">
    <location>
        <begin position="72"/>
        <end position="88"/>
    </location>
</feature>
<proteinExistence type="predicted"/>